<evidence type="ECO:0000313" key="3">
    <source>
        <dbReference type="Proteomes" id="UP000838748"/>
    </source>
</evidence>
<dbReference type="InterPro" id="IPR009971">
    <property type="entry name" value="DUF1496"/>
</dbReference>
<keyword evidence="1" id="KW-0732">Signal</keyword>
<sequence length="95" mass="10585">MNKALITFMVAALSLPSLAEVITLPKQSSRGAVVVNNEDAKFRVCYYQDKAYSLGAILQVGDYYMICHPANNFETNGALKWVRYNPQQKAPAQTQ</sequence>
<dbReference type="RefSeq" id="WP_237361481.1">
    <property type="nucleotide sequence ID" value="NZ_CAKLDM010000002.1"/>
</dbReference>
<dbReference type="Proteomes" id="UP000838748">
    <property type="component" value="Unassembled WGS sequence"/>
</dbReference>
<feature type="signal peptide" evidence="1">
    <location>
        <begin position="1"/>
        <end position="19"/>
    </location>
</feature>
<evidence type="ECO:0000256" key="1">
    <source>
        <dbReference type="SAM" id="SignalP"/>
    </source>
</evidence>
<evidence type="ECO:0008006" key="4">
    <source>
        <dbReference type="Google" id="ProtNLM"/>
    </source>
</evidence>
<dbReference type="Pfam" id="PF07383">
    <property type="entry name" value="DUF1496"/>
    <property type="match status" value="1"/>
</dbReference>
<proteinExistence type="predicted"/>
<name>A0ABM9A4B5_9VIBR</name>
<reference evidence="2" key="1">
    <citation type="submission" date="2021-11" db="EMBL/GenBank/DDBJ databases">
        <authorList>
            <person name="Rodrigo-Torres L."/>
            <person name="Arahal R. D."/>
            <person name="Lucena T."/>
        </authorList>
    </citation>
    <scope>NUCLEOTIDE SEQUENCE</scope>
    <source>
        <strain evidence="2">CECT 7928</strain>
    </source>
</reference>
<accession>A0ABM9A4B5</accession>
<evidence type="ECO:0000313" key="2">
    <source>
        <dbReference type="EMBL" id="CAH0539475.1"/>
    </source>
</evidence>
<protein>
    <recommendedName>
        <fullName evidence="4">DUF1496 domain-containing protein</fullName>
    </recommendedName>
</protein>
<feature type="chain" id="PRO_5046063142" description="DUF1496 domain-containing protein" evidence="1">
    <location>
        <begin position="20"/>
        <end position="95"/>
    </location>
</feature>
<dbReference type="EMBL" id="CAKLDM010000002">
    <property type="protein sequence ID" value="CAH0539475.1"/>
    <property type="molecule type" value="Genomic_DNA"/>
</dbReference>
<gene>
    <name evidence="2" type="ORF">VMF7928_02173</name>
</gene>
<organism evidence="2 3">
    <name type="scientific">Vibrio marisflavi CECT 7928</name>
    <dbReference type="NCBI Taxonomy" id="634439"/>
    <lineage>
        <taxon>Bacteria</taxon>
        <taxon>Pseudomonadati</taxon>
        <taxon>Pseudomonadota</taxon>
        <taxon>Gammaproteobacteria</taxon>
        <taxon>Vibrionales</taxon>
        <taxon>Vibrionaceae</taxon>
        <taxon>Vibrio</taxon>
    </lineage>
</organism>
<keyword evidence="3" id="KW-1185">Reference proteome</keyword>
<comment type="caution">
    <text evidence="2">The sequence shown here is derived from an EMBL/GenBank/DDBJ whole genome shotgun (WGS) entry which is preliminary data.</text>
</comment>